<evidence type="ECO:0000313" key="3">
    <source>
        <dbReference type="Proteomes" id="UP000815325"/>
    </source>
</evidence>
<feature type="region of interest" description="Disordered" evidence="1">
    <location>
        <begin position="1"/>
        <end position="100"/>
    </location>
</feature>
<evidence type="ECO:0008006" key="4">
    <source>
        <dbReference type="Google" id="ProtNLM"/>
    </source>
</evidence>
<dbReference type="Proteomes" id="UP000815325">
    <property type="component" value="Unassembled WGS sequence"/>
</dbReference>
<organism evidence="2 3">
    <name type="scientific">Dunaliella salina</name>
    <name type="common">Green alga</name>
    <name type="synonym">Protococcus salinus</name>
    <dbReference type="NCBI Taxonomy" id="3046"/>
    <lineage>
        <taxon>Eukaryota</taxon>
        <taxon>Viridiplantae</taxon>
        <taxon>Chlorophyta</taxon>
        <taxon>core chlorophytes</taxon>
        <taxon>Chlorophyceae</taxon>
        <taxon>CS clade</taxon>
        <taxon>Chlamydomonadales</taxon>
        <taxon>Dunaliellaceae</taxon>
        <taxon>Dunaliella</taxon>
    </lineage>
</organism>
<reference evidence="2" key="1">
    <citation type="submission" date="2017-08" db="EMBL/GenBank/DDBJ databases">
        <authorList>
            <person name="Polle J.E."/>
            <person name="Barry K."/>
            <person name="Cushman J."/>
            <person name="Schmutz J."/>
            <person name="Tran D."/>
            <person name="Hathwaick L.T."/>
            <person name="Yim W.C."/>
            <person name="Jenkins J."/>
            <person name="Mckie-Krisberg Z.M."/>
            <person name="Prochnik S."/>
            <person name="Lindquist E."/>
            <person name="Dockter R.B."/>
            <person name="Adam C."/>
            <person name="Molina H."/>
            <person name="Bunkerborg J."/>
            <person name="Jin E."/>
            <person name="Buchheim M."/>
            <person name="Magnuson J."/>
        </authorList>
    </citation>
    <scope>NUCLEOTIDE SEQUENCE</scope>
    <source>
        <strain evidence="2">CCAP 19/18</strain>
    </source>
</reference>
<comment type="caution">
    <text evidence="2">The sequence shown here is derived from an EMBL/GenBank/DDBJ whole genome shotgun (WGS) entry which is preliminary data.</text>
</comment>
<evidence type="ECO:0000313" key="2">
    <source>
        <dbReference type="EMBL" id="KAF5833415.1"/>
    </source>
</evidence>
<protein>
    <recommendedName>
        <fullName evidence="4">Encoded protein</fullName>
    </recommendedName>
</protein>
<keyword evidence="3" id="KW-1185">Reference proteome</keyword>
<accession>A0ABQ7GFM9</accession>
<proteinExistence type="predicted"/>
<sequence>MGGSRGYAQNLGMAAGVLKPRRDGRGSQDEARSANGRISNGRPGGLSTGGKRRSQDDQLRSIAASDGSFGASDGHVDELWSLDMGDGEEGKENAGQIPAEDMQKRQWGQGLMRKYSQQDYQKLFPNRGGG</sequence>
<gene>
    <name evidence="2" type="ORF">DUNSADRAFT_10284</name>
</gene>
<dbReference type="EMBL" id="MU069812">
    <property type="protein sequence ID" value="KAF5833415.1"/>
    <property type="molecule type" value="Genomic_DNA"/>
</dbReference>
<name>A0ABQ7GFM9_DUNSA</name>
<feature type="compositionally biased region" description="Basic and acidic residues" evidence="1">
    <location>
        <begin position="20"/>
        <end position="32"/>
    </location>
</feature>
<evidence type="ECO:0000256" key="1">
    <source>
        <dbReference type="SAM" id="MobiDB-lite"/>
    </source>
</evidence>